<reference evidence="1" key="2">
    <citation type="submission" date="2022-01" db="EMBL/GenBank/DDBJ databases">
        <authorList>
            <person name="Yamashiro T."/>
            <person name="Shiraishi A."/>
            <person name="Satake H."/>
            <person name="Nakayama K."/>
        </authorList>
    </citation>
    <scope>NUCLEOTIDE SEQUENCE</scope>
</reference>
<name>A0ABQ5I4I0_9ASTR</name>
<gene>
    <name evidence="1" type="ORF">Tco_1090217</name>
</gene>
<reference evidence="1" key="1">
    <citation type="journal article" date="2022" name="Int. J. Mol. Sci.">
        <title>Draft Genome of Tanacetum Coccineum: Genomic Comparison of Closely Related Tanacetum-Family Plants.</title>
        <authorList>
            <person name="Yamashiro T."/>
            <person name="Shiraishi A."/>
            <person name="Nakayama K."/>
            <person name="Satake H."/>
        </authorList>
    </citation>
    <scope>NUCLEOTIDE SEQUENCE</scope>
</reference>
<evidence type="ECO:0000313" key="2">
    <source>
        <dbReference type="Proteomes" id="UP001151760"/>
    </source>
</evidence>
<dbReference type="Proteomes" id="UP001151760">
    <property type="component" value="Unassembled WGS sequence"/>
</dbReference>
<proteinExistence type="predicted"/>
<comment type="caution">
    <text evidence="1">The sequence shown here is derived from an EMBL/GenBank/DDBJ whole genome shotgun (WGS) entry which is preliminary data.</text>
</comment>
<protein>
    <submittedName>
        <fullName evidence="1">Uncharacterized protein</fullName>
    </submittedName>
</protein>
<dbReference type="EMBL" id="BQNB010020320">
    <property type="protein sequence ID" value="GJT94699.1"/>
    <property type="molecule type" value="Genomic_DNA"/>
</dbReference>
<accession>A0ABQ5I4I0</accession>
<evidence type="ECO:0000313" key="1">
    <source>
        <dbReference type="EMBL" id="GJT94699.1"/>
    </source>
</evidence>
<keyword evidence="2" id="KW-1185">Reference proteome</keyword>
<sequence length="148" mass="16992">MTQRSNSKLLTPFANTERHFRARRDLTPISIHNIFSFNEYESLKSESKEMAEVDIDTLTMDQYIALTRQNQGLGVTRPEIGNNVSFEIKGQCMHELRENTFTGNRDDDAHEQVQRVLDIVSLFIIPDVTHDVVMLRVFPITLIGAANR</sequence>
<organism evidence="1 2">
    <name type="scientific">Tanacetum coccineum</name>
    <dbReference type="NCBI Taxonomy" id="301880"/>
    <lineage>
        <taxon>Eukaryota</taxon>
        <taxon>Viridiplantae</taxon>
        <taxon>Streptophyta</taxon>
        <taxon>Embryophyta</taxon>
        <taxon>Tracheophyta</taxon>
        <taxon>Spermatophyta</taxon>
        <taxon>Magnoliopsida</taxon>
        <taxon>eudicotyledons</taxon>
        <taxon>Gunneridae</taxon>
        <taxon>Pentapetalae</taxon>
        <taxon>asterids</taxon>
        <taxon>campanulids</taxon>
        <taxon>Asterales</taxon>
        <taxon>Asteraceae</taxon>
        <taxon>Asteroideae</taxon>
        <taxon>Anthemideae</taxon>
        <taxon>Anthemidinae</taxon>
        <taxon>Tanacetum</taxon>
    </lineage>
</organism>